<dbReference type="GeneID" id="8586798"/>
<keyword evidence="12" id="KW-1185">Reference proteome</keyword>
<feature type="short sequence motif" description="DGA/G" evidence="8">
    <location>
        <begin position="689"/>
        <end position="691"/>
    </location>
</feature>
<feature type="short sequence motif" description="GXGXXG" evidence="8">
    <location>
        <begin position="529"/>
        <end position="534"/>
    </location>
</feature>
<protein>
    <recommendedName>
        <fullName evidence="1">phospholipase A2</fullName>
        <ecNumber evidence="1">3.1.1.4</ecNumber>
    </recommendedName>
</protein>
<reference evidence="11 12" key="1">
    <citation type="journal article" date="2003" name="PLoS Biol.">
        <title>The genome sequence of Caenorhabditis briggsae: a platform for comparative genomics.</title>
        <authorList>
            <person name="Stein L.D."/>
            <person name="Bao Z."/>
            <person name="Blasiar D."/>
            <person name="Blumenthal T."/>
            <person name="Brent M.R."/>
            <person name="Chen N."/>
            <person name="Chinwalla A."/>
            <person name="Clarke L."/>
            <person name="Clee C."/>
            <person name="Coghlan A."/>
            <person name="Coulson A."/>
            <person name="D'Eustachio P."/>
            <person name="Fitch D.H."/>
            <person name="Fulton L.A."/>
            <person name="Fulton R.E."/>
            <person name="Griffiths-Jones S."/>
            <person name="Harris T.W."/>
            <person name="Hillier L.W."/>
            <person name="Kamath R."/>
            <person name="Kuwabara P.E."/>
            <person name="Mardis E.R."/>
            <person name="Marra M.A."/>
            <person name="Miner T.L."/>
            <person name="Minx P."/>
            <person name="Mullikin J.C."/>
            <person name="Plumb R.W."/>
            <person name="Rogers J."/>
            <person name="Schein J.E."/>
            <person name="Sohrmann M."/>
            <person name="Spieth J."/>
            <person name="Stajich J.E."/>
            <person name="Wei C."/>
            <person name="Willey D."/>
            <person name="Wilson R.K."/>
            <person name="Durbin R."/>
            <person name="Waterston R.H."/>
        </authorList>
    </citation>
    <scope>NUCLEOTIDE SEQUENCE [LARGE SCALE GENOMIC DNA]</scope>
    <source>
        <strain evidence="11 12">AF16</strain>
    </source>
</reference>
<dbReference type="FunCoup" id="A8XKR7">
    <property type="interactions" value="119"/>
</dbReference>
<dbReference type="WormBase" id="CBG14819">
    <property type="protein sequence ID" value="CBP44339"/>
    <property type="gene ID" value="WBGene00035211"/>
</dbReference>
<dbReference type="InterPro" id="IPR002110">
    <property type="entry name" value="Ankyrin_rpt"/>
</dbReference>
<feature type="active site" description="Proton acceptor" evidence="8">
    <location>
        <position position="689"/>
    </location>
</feature>
<dbReference type="InterPro" id="IPR036770">
    <property type="entry name" value="Ankyrin_rpt-contain_sf"/>
</dbReference>
<evidence type="ECO:0000256" key="2">
    <source>
        <dbReference type="ARBA" id="ARBA00022737"/>
    </source>
</evidence>
<dbReference type="PANTHER" id="PTHR24139:SF34">
    <property type="entry name" value="85_88 KDA CALCIUM-INDEPENDENT PHOSPHOLIPASE A2"/>
    <property type="match status" value="1"/>
</dbReference>
<dbReference type="GO" id="GO:0052816">
    <property type="term" value="F:long-chain fatty acyl-CoA hydrolase activity"/>
    <property type="evidence" value="ECO:0000318"/>
    <property type="project" value="GO_Central"/>
</dbReference>
<dbReference type="HOGENOM" id="CLU_340461_0_0_1"/>
<dbReference type="AlphaFoldDB" id="A8XKR7"/>
<evidence type="ECO:0000256" key="5">
    <source>
        <dbReference type="ARBA" id="ARBA00023098"/>
    </source>
</evidence>
<dbReference type="SUPFAM" id="SSF48403">
    <property type="entry name" value="Ankyrin repeat"/>
    <property type="match status" value="1"/>
</dbReference>
<dbReference type="RefSeq" id="XP_045095529.1">
    <property type="nucleotide sequence ID" value="XM_045239791.1"/>
</dbReference>
<dbReference type="PROSITE" id="PS50088">
    <property type="entry name" value="ANK_REPEAT"/>
    <property type="match status" value="2"/>
</dbReference>
<evidence type="ECO:0000256" key="3">
    <source>
        <dbReference type="ARBA" id="ARBA00022801"/>
    </source>
</evidence>
<evidence type="ECO:0000313" key="12">
    <source>
        <dbReference type="Proteomes" id="UP000008549"/>
    </source>
</evidence>
<name>A8XKR7_CAEBR</name>
<dbReference type="InterPro" id="IPR047148">
    <property type="entry name" value="PLPL9"/>
</dbReference>
<dbReference type="InParanoid" id="A8XKR7"/>
<dbReference type="Pfam" id="PF01734">
    <property type="entry name" value="Patatin"/>
    <property type="match status" value="1"/>
</dbReference>
<dbReference type="EC" id="3.1.1.4" evidence="1"/>
<gene>
    <name evidence="11 13" type="ORF">CBG14819</name>
    <name evidence="11" type="ORF">CBG_14819</name>
</gene>
<dbReference type="KEGG" id="cbr:CBG_14819"/>
<dbReference type="EMBL" id="HE600983">
    <property type="protein sequence ID" value="CAP33241.2"/>
    <property type="molecule type" value="Genomic_DNA"/>
</dbReference>
<reference evidence="11 12" key="2">
    <citation type="journal article" date="2011" name="PLoS Genet.">
        <title>Caenorhabditis briggsae recombinant inbred line genotypes reveal inter-strain incompatibility and the evolution of recombination.</title>
        <authorList>
            <person name="Ross J.A."/>
            <person name="Koboldt D.C."/>
            <person name="Staisch J.E."/>
            <person name="Chamberlin H.M."/>
            <person name="Gupta B.P."/>
            <person name="Miller R.D."/>
            <person name="Baird S.E."/>
            <person name="Haag E.S."/>
        </authorList>
    </citation>
    <scope>NUCLEOTIDE SEQUENCE [LARGE SCALE GENOMIC DNA]</scope>
    <source>
        <strain evidence="11 12">AF16</strain>
    </source>
</reference>
<dbReference type="eggNOG" id="KOG0513">
    <property type="taxonomic scope" value="Eukaryota"/>
</dbReference>
<dbReference type="Gene3D" id="3.40.1090.10">
    <property type="entry name" value="Cytosolic phospholipase A2 catalytic domain"/>
    <property type="match status" value="1"/>
</dbReference>
<dbReference type="OMA" id="MAFFRFT"/>
<dbReference type="SMART" id="SM00248">
    <property type="entry name" value="ANK"/>
    <property type="match status" value="3"/>
</dbReference>
<dbReference type="STRING" id="6238.A8XKR7"/>
<evidence type="ECO:0000256" key="6">
    <source>
        <dbReference type="ARBA" id="ARBA00023422"/>
    </source>
</evidence>
<feature type="active site" description="Nucleophile" evidence="8">
    <location>
        <position position="563"/>
    </location>
</feature>
<sequence>MFRKCEGTPQEIGNLLFEVPNVCIHNAQCTCGLCITSDDILLMDFFMKFAKSDVGQMAMNTVRQNVEERIREYADAQQKAAGSTSQPHNPQAQSMWPGPVDKTLYFAVDKKLSPSFAIAKYGDGFALVYIPTNYVRLLTTNSQRKSMFQIVYFHKNVSYIDDLEYLWKEYDDCLQELTNPMNVVNDIVPMMLREKEIQSECAPVFFAIIAGFTKYIKDQKEKAGMGFSMSKVNRRGDTPVHVAAQYGSAGLVQLLWDECFDPLVRNNDGHTILQAARSRPDIVKVYINSHVKSEVCDQMILLAQNQPKPDEPTYPKSFETILEYTIKNNLPHCLFTPADILNKAQFSFRDLETVLRILYVQDSKFLGRLHNSKNVFHSFDTFPVQHQKLLLSYATEEMINTRDSEGQSPMHYIAKKGNLASFILLWSHGADVNIQDKKTLYPMDYALQRDDVDIVKAFLAFDGKANELVLNSVMKSRKKSAETLQKHFKALEEGKGQSLKHDNKNPTHRRCQKFPDLSKNDGIVLSIDGGGMKGILALQLLKEIEKVVGNKFLGWFNHIGGTSTGSMITLGLVKYGNIDHVIRQYFRMKDDIFIGSRPYSGEGLENALLNEFGRDTLKQLGEKKNIRISIPVARVDISPPQLYMFRSYDVNDTTFDQSSLKPAWGAAKVVRASSAAPSFFPPVDGKFMDGGLIANNPAVDILTDCQRLEFERNERNSTKIIVSIGTGAMEKKIENIDLMKPTTMGGIVNTFNQIMHLKDVFIEQLTAADGVTVERARWMAEAMGMAFFRFTPSLELPVAIDEKDDCALLDAMLAVKYESMTMRNDMLMLASILK</sequence>
<dbReference type="GO" id="GO:0047499">
    <property type="term" value="F:calcium-independent phospholipase A2 activity"/>
    <property type="evidence" value="ECO:0000318"/>
    <property type="project" value="GO_Central"/>
</dbReference>
<dbReference type="Proteomes" id="UP000008549">
    <property type="component" value="Unassembled WGS sequence"/>
</dbReference>
<evidence type="ECO:0000313" key="13">
    <source>
        <dbReference type="WormBase" id="CBG14819"/>
    </source>
</evidence>
<feature type="compositionally biased region" description="Polar residues" evidence="9">
    <location>
        <begin position="80"/>
        <end position="94"/>
    </location>
</feature>
<keyword evidence="4 7" id="KW-0040">ANK repeat</keyword>
<dbReference type="GO" id="GO:0016042">
    <property type="term" value="P:lipid catabolic process"/>
    <property type="evidence" value="ECO:0007669"/>
    <property type="project" value="UniProtKB-UniRule"/>
</dbReference>
<organism evidence="11 12">
    <name type="scientific">Caenorhabditis briggsae</name>
    <dbReference type="NCBI Taxonomy" id="6238"/>
    <lineage>
        <taxon>Eukaryota</taxon>
        <taxon>Metazoa</taxon>
        <taxon>Ecdysozoa</taxon>
        <taxon>Nematoda</taxon>
        <taxon>Chromadorea</taxon>
        <taxon>Rhabditida</taxon>
        <taxon>Rhabditina</taxon>
        <taxon>Rhabditomorpha</taxon>
        <taxon>Rhabditoidea</taxon>
        <taxon>Rhabditidae</taxon>
        <taxon>Peloderinae</taxon>
        <taxon>Caenorhabditis</taxon>
    </lineage>
</organism>
<feature type="short sequence motif" description="GXSXG" evidence="8">
    <location>
        <begin position="561"/>
        <end position="565"/>
    </location>
</feature>
<evidence type="ECO:0000313" key="11">
    <source>
        <dbReference type="EMBL" id="CAP33241.2"/>
    </source>
</evidence>
<dbReference type="Pfam" id="PF13637">
    <property type="entry name" value="Ank_4"/>
    <property type="match status" value="1"/>
</dbReference>
<evidence type="ECO:0000256" key="1">
    <source>
        <dbReference type="ARBA" id="ARBA00013278"/>
    </source>
</evidence>
<dbReference type="PROSITE" id="PS51635">
    <property type="entry name" value="PNPLA"/>
    <property type="match status" value="1"/>
</dbReference>
<dbReference type="Pfam" id="PF00023">
    <property type="entry name" value="Ank"/>
    <property type="match status" value="1"/>
</dbReference>
<dbReference type="SUPFAM" id="SSF52151">
    <property type="entry name" value="FabD/lysophospholipase-like"/>
    <property type="match status" value="1"/>
</dbReference>
<keyword evidence="2" id="KW-0677">Repeat</keyword>
<accession>A8XKR7</accession>
<comment type="catalytic activity">
    <reaction evidence="6">
        <text>a 1,2-diacyl-sn-glycero-3-phosphocholine + H2O = a 1-acyl-sn-glycero-3-phosphocholine + a fatty acid + H(+)</text>
        <dbReference type="Rhea" id="RHEA:15801"/>
        <dbReference type="ChEBI" id="CHEBI:15377"/>
        <dbReference type="ChEBI" id="CHEBI:15378"/>
        <dbReference type="ChEBI" id="CHEBI:28868"/>
        <dbReference type="ChEBI" id="CHEBI:57643"/>
        <dbReference type="ChEBI" id="CHEBI:58168"/>
        <dbReference type="EC" id="3.1.1.4"/>
    </reaction>
    <physiologicalReaction direction="left-to-right" evidence="6">
        <dbReference type="Rhea" id="RHEA:15802"/>
    </physiologicalReaction>
</comment>
<dbReference type="InterPro" id="IPR016035">
    <property type="entry name" value="Acyl_Trfase/lysoPLipase"/>
</dbReference>
<keyword evidence="8" id="KW-0442">Lipid degradation</keyword>
<keyword evidence="5 8" id="KW-0443">Lipid metabolism</keyword>
<evidence type="ECO:0000256" key="9">
    <source>
        <dbReference type="SAM" id="MobiDB-lite"/>
    </source>
</evidence>
<dbReference type="InterPro" id="IPR002641">
    <property type="entry name" value="PNPLA_dom"/>
</dbReference>
<dbReference type="Gene3D" id="1.25.40.20">
    <property type="entry name" value="Ankyrin repeat-containing domain"/>
    <property type="match status" value="2"/>
</dbReference>
<evidence type="ECO:0000256" key="7">
    <source>
        <dbReference type="PROSITE-ProRule" id="PRU00023"/>
    </source>
</evidence>
<keyword evidence="3 8" id="KW-0378">Hydrolase</keyword>
<evidence type="ECO:0000256" key="4">
    <source>
        <dbReference type="ARBA" id="ARBA00023043"/>
    </source>
</evidence>
<feature type="domain" description="PNPLA" evidence="10">
    <location>
        <begin position="525"/>
        <end position="702"/>
    </location>
</feature>
<proteinExistence type="predicted"/>
<dbReference type="PANTHER" id="PTHR24139">
    <property type="entry name" value="CALCIUM-INDEPENDENT PHOSPHOLIPASE A2"/>
    <property type="match status" value="1"/>
</dbReference>
<evidence type="ECO:0000259" key="10">
    <source>
        <dbReference type="PROSITE" id="PS51635"/>
    </source>
</evidence>
<dbReference type="CTD" id="8586798"/>
<dbReference type="GO" id="GO:0005739">
    <property type="term" value="C:mitochondrion"/>
    <property type="evidence" value="ECO:0000318"/>
    <property type="project" value="GO_Central"/>
</dbReference>
<feature type="region of interest" description="Disordered" evidence="9">
    <location>
        <begin position="77"/>
        <end position="96"/>
    </location>
</feature>
<dbReference type="PROSITE" id="PS50297">
    <property type="entry name" value="ANK_REP_REGION"/>
    <property type="match status" value="2"/>
</dbReference>
<feature type="repeat" description="ANK" evidence="7">
    <location>
        <begin position="405"/>
        <end position="437"/>
    </location>
</feature>
<evidence type="ECO:0000256" key="8">
    <source>
        <dbReference type="PROSITE-ProRule" id="PRU01161"/>
    </source>
</evidence>
<feature type="repeat" description="ANK" evidence="7">
    <location>
        <begin position="235"/>
        <end position="267"/>
    </location>
</feature>
<dbReference type="GO" id="GO:2000304">
    <property type="term" value="P:positive regulation of ceramide biosynthetic process"/>
    <property type="evidence" value="ECO:0000318"/>
    <property type="project" value="GO_Central"/>
</dbReference>